<dbReference type="NCBIfam" id="NF033539">
    <property type="entry name" value="transpos_IS1380"/>
    <property type="match status" value="1"/>
</dbReference>
<evidence type="ECO:0000259" key="1">
    <source>
        <dbReference type="Pfam" id="PF13701"/>
    </source>
</evidence>
<dbReference type="EMBL" id="JAUSUN010000007">
    <property type="protein sequence ID" value="MDQ0413367.1"/>
    <property type="molecule type" value="Genomic_DNA"/>
</dbReference>
<organism evidence="2 3">
    <name type="scientific">Mesobacillus stamsii</name>
    <dbReference type="NCBI Taxonomy" id="225347"/>
    <lineage>
        <taxon>Bacteria</taxon>
        <taxon>Bacillati</taxon>
        <taxon>Bacillota</taxon>
        <taxon>Bacilli</taxon>
        <taxon>Bacillales</taxon>
        <taxon>Bacillaceae</taxon>
        <taxon>Mesobacillus</taxon>
    </lineage>
</organism>
<dbReference type="InterPro" id="IPR025668">
    <property type="entry name" value="Tnp_DDE_dom"/>
</dbReference>
<comment type="caution">
    <text evidence="2">The sequence shown here is derived from an EMBL/GenBank/DDBJ whole genome shotgun (WGS) entry which is preliminary data.</text>
</comment>
<feature type="domain" description="Transposase DDE" evidence="1">
    <location>
        <begin position="2"/>
        <end position="353"/>
    </location>
</feature>
<reference evidence="2 3" key="1">
    <citation type="submission" date="2023-07" db="EMBL/GenBank/DDBJ databases">
        <title>Genomic Encyclopedia of Type Strains, Phase IV (KMG-IV): sequencing the most valuable type-strain genomes for metagenomic binning, comparative biology and taxonomic classification.</title>
        <authorList>
            <person name="Goeker M."/>
        </authorList>
    </citation>
    <scope>NUCLEOTIDE SEQUENCE [LARGE SCALE GENOMIC DNA]</scope>
    <source>
        <strain evidence="2 3">DSM 19598</strain>
    </source>
</reference>
<dbReference type="Proteomes" id="UP001242313">
    <property type="component" value="Unassembled WGS sequence"/>
</dbReference>
<accession>A0ABU0FVI0</accession>
<name>A0ABU0FVI0_9BACI</name>
<evidence type="ECO:0000313" key="3">
    <source>
        <dbReference type="Proteomes" id="UP001242313"/>
    </source>
</evidence>
<dbReference type="Pfam" id="PF13701">
    <property type="entry name" value="DDE_Tnp_1_4"/>
    <property type="match status" value="1"/>
</dbReference>
<dbReference type="InterPro" id="IPR012337">
    <property type="entry name" value="RNaseH-like_sf"/>
</dbReference>
<gene>
    <name evidence="2" type="ORF">J2S25_001570</name>
</gene>
<proteinExistence type="predicted"/>
<protein>
    <recommendedName>
        <fullName evidence="1">Transposase DDE domain-containing protein</fullName>
    </recommendedName>
</protein>
<sequence length="366" mass="41957">MIAGYAEDDAADQLTKDPVFTQIIGIPALASQPSLSRFYPRFDEKSIDHLNQANQELLDKIHGFRKAETLFIDLDSTHSDTYGEQESSSYNSHYGTMGFHPLVAFDGVTGDFLKAKLRPGNVYTSNGVVEFIQPLIEHYNETFPETSLFLRGDSGFAVPALYELCEKESVYYIIRLKSNAQLQSLAKEYHPSSTPVDVSKTEYFFEESIYQAKSWSKPRKVIIQSVRPAGELFFTHSFFVTNFEWASPQDIVRGYQKRGTMENYIKEAKNGFYFDKMNSHSYMVNEVKMMLTLLGYNLTNWLRTLCFPEGQKTMQIDTIRTRIIKVASRLVKSGRSFHFKIIEFCISEILLERIGSNSKTPDRIIC</sequence>
<dbReference type="SUPFAM" id="SSF53098">
    <property type="entry name" value="Ribonuclease H-like"/>
    <property type="match status" value="1"/>
</dbReference>
<keyword evidence="3" id="KW-1185">Reference proteome</keyword>
<dbReference type="InterPro" id="IPR047960">
    <property type="entry name" value="Transpos_IS1380"/>
</dbReference>
<evidence type="ECO:0000313" key="2">
    <source>
        <dbReference type="EMBL" id="MDQ0413367.1"/>
    </source>
</evidence>